<dbReference type="GeneID" id="59350364"/>
<organism evidence="3 4">
    <name type="scientific">Mycena indigotica</name>
    <dbReference type="NCBI Taxonomy" id="2126181"/>
    <lineage>
        <taxon>Eukaryota</taxon>
        <taxon>Fungi</taxon>
        <taxon>Dikarya</taxon>
        <taxon>Basidiomycota</taxon>
        <taxon>Agaricomycotina</taxon>
        <taxon>Agaricomycetes</taxon>
        <taxon>Agaricomycetidae</taxon>
        <taxon>Agaricales</taxon>
        <taxon>Marasmiineae</taxon>
        <taxon>Mycenaceae</taxon>
        <taxon>Mycena</taxon>
    </lineage>
</organism>
<evidence type="ECO:0000256" key="1">
    <source>
        <dbReference type="SAM" id="MobiDB-lite"/>
    </source>
</evidence>
<feature type="compositionally biased region" description="Polar residues" evidence="1">
    <location>
        <begin position="370"/>
        <end position="402"/>
    </location>
</feature>
<proteinExistence type="predicted"/>
<feature type="compositionally biased region" description="Low complexity" evidence="1">
    <location>
        <begin position="86"/>
        <end position="99"/>
    </location>
</feature>
<dbReference type="RefSeq" id="XP_037215680.1">
    <property type="nucleotide sequence ID" value="XM_037367848.1"/>
</dbReference>
<evidence type="ECO:0000313" key="3">
    <source>
        <dbReference type="EMBL" id="KAF7293517.1"/>
    </source>
</evidence>
<evidence type="ECO:0000259" key="2">
    <source>
        <dbReference type="Pfam" id="PF20149"/>
    </source>
</evidence>
<evidence type="ECO:0000313" key="4">
    <source>
        <dbReference type="Proteomes" id="UP000636479"/>
    </source>
</evidence>
<feature type="domain" description="DUF6532" evidence="2">
    <location>
        <begin position="610"/>
        <end position="714"/>
    </location>
</feature>
<dbReference type="Proteomes" id="UP000636479">
    <property type="component" value="Unassembled WGS sequence"/>
</dbReference>
<accession>A0A8H6S840</accession>
<feature type="region of interest" description="Disordered" evidence="1">
    <location>
        <begin position="268"/>
        <end position="293"/>
    </location>
</feature>
<sequence length="758" mass="83570">MMRPSYFPASTVLNRSCQHLRTATVARAETATLQNNLFLSSVLVKRRRQGRTLAWRACQRSGFKSPVSPRFSLLPPLTRFQRSPMNSENNNNNNNLNPNAGWTPQRQVDSSLASALQQELQEENPQLQEFISMVTSTPGFSDAQHGQPAQMTIPQLYAAFAKVLFEHGGPQIVPPTFPLPNVQYAGPQHPGPVSVMAQPLPAFIMPNDQFGGPQPLPPQSQLANNFHPIPRSSSQSNIAHQANNLPASPFPNELETWNHFTRIPSPVELGPRDSASQLSFLSDPSPSASQIGLSQSASQFRAFQMAPAPASQLSLLSDPSPSASRNGPSNSASQTGPSRSRPQKMGASQMAPTRSGSHIRPSRSEMGPSHSASQMGSSTSRMRPSHSTSQLGPVRTTTSISDNRQAVHANISYPPANPSFEVSMKIPVGTEQGLLAIGTSMMMNQDYVANAQAAAAATTTHISDAATSALEREKPLLYAVQSTARGFLLPGIANFDMYPPPDNNFKRMDDAFFRAYVIHGRNIEKNSWEERGHECKLIVANAEYKLKTDTLDDAKMIIQHMLIPKFPSNAVHAHTLKPYTKEEREQFNPKLSPAPWNPFTHQPYTAEEWSTEQKKAVKAMLADDSFVHNTDTGTRSDTNTRCAHPAVATLVCLISQRKNVGLAPSPYFIPPPMLAMAITMLRRALYEFAYGKKESRATRIAYYHRTIVTIMNLLTRKSADSFFFVRYLYDLAVKTGQMPRATILQGNVAPFDWHLSDD</sequence>
<comment type="caution">
    <text evidence="3">The sequence shown here is derived from an EMBL/GenBank/DDBJ whole genome shotgun (WGS) entry which is preliminary data.</text>
</comment>
<feature type="compositionally biased region" description="Polar residues" evidence="1">
    <location>
        <begin position="325"/>
        <end position="340"/>
    </location>
</feature>
<protein>
    <recommendedName>
        <fullName evidence="2">DUF6532 domain-containing protein</fullName>
    </recommendedName>
</protein>
<feature type="region of interest" description="Disordered" evidence="1">
    <location>
        <begin position="80"/>
        <end position="106"/>
    </location>
</feature>
<feature type="compositionally biased region" description="Polar residues" evidence="1">
    <location>
        <begin position="231"/>
        <end position="246"/>
    </location>
</feature>
<feature type="region of interest" description="Disordered" evidence="1">
    <location>
        <begin position="311"/>
        <end position="402"/>
    </location>
</feature>
<keyword evidence="4" id="KW-1185">Reference proteome</keyword>
<dbReference type="EMBL" id="JACAZF010000010">
    <property type="protein sequence ID" value="KAF7293517.1"/>
    <property type="molecule type" value="Genomic_DNA"/>
</dbReference>
<dbReference type="AlphaFoldDB" id="A0A8H6S840"/>
<dbReference type="InterPro" id="IPR045341">
    <property type="entry name" value="DUF6532"/>
</dbReference>
<feature type="compositionally biased region" description="Polar residues" evidence="1">
    <location>
        <begin position="274"/>
        <end position="293"/>
    </location>
</feature>
<feature type="compositionally biased region" description="Low complexity" evidence="1">
    <location>
        <begin position="311"/>
        <end position="324"/>
    </location>
</feature>
<dbReference type="Pfam" id="PF20149">
    <property type="entry name" value="DUF6532"/>
    <property type="match status" value="1"/>
</dbReference>
<name>A0A8H6S840_9AGAR</name>
<gene>
    <name evidence="3" type="ORF">MIND_01130000</name>
</gene>
<reference evidence="3" key="1">
    <citation type="submission" date="2020-05" db="EMBL/GenBank/DDBJ databases">
        <title>Mycena genomes resolve the evolution of fungal bioluminescence.</title>
        <authorList>
            <person name="Tsai I.J."/>
        </authorList>
    </citation>
    <scope>NUCLEOTIDE SEQUENCE</scope>
    <source>
        <strain evidence="3">171206Taipei</strain>
    </source>
</reference>
<feature type="region of interest" description="Disordered" evidence="1">
    <location>
        <begin position="220"/>
        <end position="250"/>
    </location>
</feature>